<dbReference type="GO" id="GO:0042761">
    <property type="term" value="P:very long-chain fatty acid biosynthetic process"/>
    <property type="evidence" value="ECO:0007669"/>
    <property type="project" value="TreeGrafter"/>
</dbReference>
<evidence type="ECO:0000256" key="8">
    <source>
        <dbReference type="ARBA" id="ARBA00023098"/>
    </source>
</evidence>
<evidence type="ECO:0000256" key="9">
    <source>
        <dbReference type="ARBA" id="ARBA00023136"/>
    </source>
</evidence>
<keyword evidence="3 12" id="KW-0444">Lipid biosynthesis</keyword>
<evidence type="ECO:0000256" key="1">
    <source>
        <dbReference type="ARBA" id="ARBA00004141"/>
    </source>
</evidence>
<comment type="subcellular location">
    <subcellularLocation>
        <location evidence="1">Membrane</location>
        <topology evidence="1">Multi-pass membrane protein</topology>
    </subcellularLocation>
</comment>
<organism evidence="13">
    <name type="scientific">Chrysotila carterae</name>
    <name type="common">Marine alga</name>
    <name type="synonym">Syracosphaera carterae</name>
    <dbReference type="NCBI Taxonomy" id="13221"/>
    <lineage>
        <taxon>Eukaryota</taxon>
        <taxon>Haptista</taxon>
        <taxon>Haptophyta</taxon>
        <taxon>Prymnesiophyceae</taxon>
        <taxon>Isochrysidales</taxon>
        <taxon>Isochrysidaceae</taxon>
        <taxon>Chrysotila</taxon>
    </lineage>
</organism>
<dbReference type="GO" id="GO:0009922">
    <property type="term" value="F:fatty acid elongase activity"/>
    <property type="evidence" value="ECO:0007669"/>
    <property type="project" value="UniProtKB-EC"/>
</dbReference>
<name>A0A7S4C404_CHRCT</name>
<dbReference type="PANTHER" id="PTHR11157">
    <property type="entry name" value="FATTY ACID ACYL TRANSFERASE-RELATED"/>
    <property type="match status" value="1"/>
</dbReference>
<keyword evidence="9 12" id="KW-0472">Membrane</keyword>
<dbReference type="GO" id="GO:0005789">
    <property type="term" value="C:endoplasmic reticulum membrane"/>
    <property type="evidence" value="ECO:0007669"/>
    <property type="project" value="TreeGrafter"/>
</dbReference>
<gene>
    <name evidence="13" type="ORF">PCAR00345_LOCUS38240</name>
</gene>
<reference evidence="13" key="1">
    <citation type="submission" date="2021-01" db="EMBL/GenBank/DDBJ databases">
        <authorList>
            <person name="Corre E."/>
            <person name="Pelletier E."/>
            <person name="Niang G."/>
            <person name="Scheremetjew M."/>
            <person name="Finn R."/>
            <person name="Kale V."/>
            <person name="Holt S."/>
            <person name="Cochrane G."/>
            <person name="Meng A."/>
            <person name="Brown T."/>
            <person name="Cohen L."/>
        </authorList>
    </citation>
    <scope>NUCLEOTIDE SEQUENCE</scope>
    <source>
        <strain evidence="13">CCMP645</strain>
    </source>
</reference>
<comment type="catalytic activity">
    <reaction evidence="12">
        <text>an acyl-CoA + malonyl-CoA + H(+) = a 3-oxoacyl-CoA + CO2 + CoA</text>
        <dbReference type="Rhea" id="RHEA:50252"/>
        <dbReference type="ChEBI" id="CHEBI:15378"/>
        <dbReference type="ChEBI" id="CHEBI:16526"/>
        <dbReference type="ChEBI" id="CHEBI:57287"/>
        <dbReference type="ChEBI" id="CHEBI:57384"/>
        <dbReference type="ChEBI" id="CHEBI:58342"/>
        <dbReference type="ChEBI" id="CHEBI:90726"/>
    </reaction>
    <physiologicalReaction direction="left-to-right" evidence="12">
        <dbReference type="Rhea" id="RHEA:50253"/>
    </physiologicalReaction>
</comment>
<dbReference type="AlphaFoldDB" id="A0A7S4C404"/>
<evidence type="ECO:0000256" key="5">
    <source>
        <dbReference type="ARBA" id="ARBA00022692"/>
    </source>
</evidence>
<evidence type="ECO:0000256" key="10">
    <source>
        <dbReference type="ARBA" id="ARBA00023160"/>
    </source>
</evidence>
<comment type="caution">
    <text evidence="12">Lacks conserved residue(s) required for the propagation of feature annotation.</text>
</comment>
<keyword evidence="7 12" id="KW-1133">Transmembrane helix</keyword>
<protein>
    <recommendedName>
        <fullName evidence="12">Elongation of fatty acids protein</fullName>
        <ecNumber evidence="12">2.3.1.-</ecNumber>
    </recommendedName>
</protein>
<evidence type="ECO:0000256" key="11">
    <source>
        <dbReference type="ARBA" id="ARBA00047375"/>
    </source>
</evidence>
<keyword evidence="6 12" id="KW-0276">Fatty acid metabolism</keyword>
<dbReference type="GO" id="GO:0019367">
    <property type="term" value="P:fatty acid elongation, saturated fatty acid"/>
    <property type="evidence" value="ECO:0007669"/>
    <property type="project" value="TreeGrafter"/>
</dbReference>
<keyword evidence="4 12" id="KW-0808">Transferase</keyword>
<keyword evidence="5 12" id="KW-0812">Transmembrane</keyword>
<evidence type="ECO:0000256" key="7">
    <source>
        <dbReference type="ARBA" id="ARBA00022989"/>
    </source>
</evidence>
<feature type="transmembrane region" description="Helical" evidence="12">
    <location>
        <begin position="12"/>
        <end position="32"/>
    </location>
</feature>
<keyword evidence="10 12" id="KW-0275">Fatty acid biosynthesis</keyword>
<accession>A0A7S4C404</accession>
<evidence type="ECO:0000256" key="2">
    <source>
        <dbReference type="ARBA" id="ARBA00007263"/>
    </source>
</evidence>
<evidence type="ECO:0000256" key="6">
    <source>
        <dbReference type="ARBA" id="ARBA00022832"/>
    </source>
</evidence>
<evidence type="ECO:0000256" key="3">
    <source>
        <dbReference type="ARBA" id="ARBA00022516"/>
    </source>
</evidence>
<evidence type="ECO:0000256" key="12">
    <source>
        <dbReference type="RuleBase" id="RU361115"/>
    </source>
</evidence>
<comment type="similarity">
    <text evidence="2 12">Belongs to the ELO family.</text>
</comment>
<feature type="transmembrane region" description="Helical" evidence="12">
    <location>
        <begin position="52"/>
        <end position="73"/>
    </location>
</feature>
<dbReference type="GO" id="GO:0030148">
    <property type="term" value="P:sphingolipid biosynthetic process"/>
    <property type="evidence" value="ECO:0007669"/>
    <property type="project" value="TreeGrafter"/>
</dbReference>
<dbReference type="PANTHER" id="PTHR11157:SF134">
    <property type="entry name" value="ELONGATION OF FATTY ACIDS PROTEIN 1-RELATED"/>
    <property type="match status" value="1"/>
</dbReference>
<sequence length="114" mass="13051">MIVWSWLPSAASLQHIGLLCNAGVHTLMYYYYYRRVLGLDCWWKRYVTKIQIVQFCISLGCCAVTLCYLFLGAECAGKRVMLGNVLFNVTLLYQFVGVLATNERGALTREVKRL</sequence>
<dbReference type="Pfam" id="PF01151">
    <property type="entry name" value="ELO"/>
    <property type="match status" value="1"/>
</dbReference>
<evidence type="ECO:0000256" key="4">
    <source>
        <dbReference type="ARBA" id="ARBA00022679"/>
    </source>
</evidence>
<dbReference type="EMBL" id="HBIZ01061688">
    <property type="protein sequence ID" value="CAE0785532.1"/>
    <property type="molecule type" value="Transcribed_RNA"/>
</dbReference>
<keyword evidence="8 12" id="KW-0443">Lipid metabolism</keyword>
<dbReference type="InterPro" id="IPR002076">
    <property type="entry name" value="ELO_fam"/>
</dbReference>
<proteinExistence type="inferred from homology"/>
<comment type="catalytic activity">
    <reaction evidence="11">
        <text>a very-long-chain acyl-CoA + malonyl-CoA + H(+) = a very-long-chain 3-oxoacyl-CoA + CO2 + CoA</text>
        <dbReference type="Rhea" id="RHEA:32727"/>
        <dbReference type="ChEBI" id="CHEBI:15378"/>
        <dbReference type="ChEBI" id="CHEBI:16526"/>
        <dbReference type="ChEBI" id="CHEBI:57287"/>
        <dbReference type="ChEBI" id="CHEBI:57384"/>
        <dbReference type="ChEBI" id="CHEBI:90725"/>
        <dbReference type="ChEBI" id="CHEBI:90736"/>
        <dbReference type="EC" id="2.3.1.199"/>
    </reaction>
</comment>
<feature type="transmembrane region" description="Helical" evidence="12">
    <location>
        <begin position="85"/>
        <end position="102"/>
    </location>
</feature>
<dbReference type="GO" id="GO:0034626">
    <property type="term" value="P:fatty acid elongation, polyunsaturated fatty acid"/>
    <property type="evidence" value="ECO:0007669"/>
    <property type="project" value="TreeGrafter"/>
</dbReference>
<evidence type="ECO:0000313" key="13">
    <source>
        <dbReference type="EMBL" id="CAE0785532.1"/>
    </source>
</evidence>
<dbReference type="EC" id="2.3.1.-" evidence="12"/>
<dbReference type="GO" id="GO:0034625">
    <property type="term" value="P:fatty acid elongation, monounsaturated fatty acid"/>
    <property type="evidence" value="ECO:0007669"/>
    <property type="project" value="TreeGrafter"/>
</dbReference>